<dbReference type="EMBL" id="CP054393">
    <property type="protein sequence ID" value="QTX03134.1"/>
    <property type="molecule type" value="Genomic_DNA"/>
</dbReference>
<evidence type="ECO:0000313" key="1">
    <source>
        <dbReference type="EMBL" id="QTX03134.1"/>
    </source>
</evidence>
<dbReference type="Gene3D" id="3.30.1240.10">
    <property type="match status" value="1"/>
</dbReference>
<organism evidence="1 2">
    <name type="scientific">Loofah witches'-broom phytoplasma</name>
    <dbReference type="NCBI Taxonomy" id="35773"/>
    <lineage>
        <taxon>Bacteria</taxon>
        <taxon>Bacillati</taxon>
        <taxon>Mycoplasmatota</taxon>
        <taxon>Mollicutes</taxon>
        <taxon>Acholeplasmatales</taxon>
        <taxon>Acholeplasmataceae</taxon>
        <taxon>Candidatus Phytoplasma</taxon>
        <taxon>16SrVIII (Loofah witches'-broom group)</taxon>
    </lineage>
</organism>
<sequence>MILAQTKKLILKLSKTPNTILGIATGRNYTNLDVIKEILPHFKYLVLTNGALVLEDNKIIEENTIPIPFLEETLKEIKLLIQNNNEITASFIGAKKTAFFCEHPKKMEQNIKNIMEYWHSEIDTPIDNQFYLKEKVFMLNIFGSDKEKLKPFLNQKKYFKTYFWQNHADFTLKDITKDYSVQKIKEKYPDHELICIGDGCNDLEMLKNADIGIVMGNCKFPEILKKINLKTPHIEEDKMYEFFQKNGLC</sequence>
<dbReference type="Pfam" id="PF08282">
    <property type="entry name" value="Hydrolase_3"/>
    <property type="match status" value="1"/>
</dbReference>
<dbReference type="InterPro" id="IPR023214">
    <property type="entry name" value="HAD_sf"/>
</dbReference>
<dbReference type="AlphaFoldDB" id="A0A975FJI3"/>
<gene>
    <name evidence="1" type="primary">cof</name>
    <name evidence="1" type="ORF">LFWB_5680</name>
</gene>
<dbReference type="InterPro" id="IPR036412">
    <property type="entry name" value="HAD-like_sf"/>
</dbReference>
<proteinExistence type="predicted"/>
<dbReference type="GO" id="GO:0000287">
    <property type="term" value="F:magnesium ion binding"/>
    <property type="evidence" value="ECO:0007669"/>
    <property type="project" value="TreeGrafter"/>
</dbReference>
<name>A0A975FJI3_LOWBP</name>
<dbReference type="KEGG" id="pluf:LFWB_5680"/>
<dbReference type="Proteomes" id="UP000672038">
    <property type="component" value="Chromosome"/>
</dbReference>
<keyword evidence="1" id="KW-0378">Hydrolase</keyword>
<dbReference type="InterPro" id="IPR006379">
    <property type="entry name" value="HAD-SF_hydro_IIB"/>
</dbReference>
<keyword evidence="2" id="KW-1185">Reference proteome</keyword>
<dbReference type="PANTHER" id="PTHR10000:SF25">
    <property type="entry name" value="PHOSPHATASE YKRA-RELATED"/>
    <property type="match status" value="1"/>
</dbReference>
<dbReference type="GO" id="GO:0016791">
    <property type="term" value="F:phosphatase activity"/>
    <property type="evidence" value="ECO:0007669"/>
    <property type="project" value="TreeGrafter"/>
</dbReference>
<evidence type="ECO:0000313" key="2">
    <source>
        <dbReference type="Proteomes" id="UP000672038"/>
    </source>
</evidence>
<dbReference type="NCBIfam" id="TIGR01484">
    <property type="entry name" value="HAD-SF-IIB"/>
    <property type="match status" value="1"/>
</dbReference>
<reference evidence="1" key="1">
    <citation type="submission" date="2020-06" db="EMBL/GenBank/DDBJ databases">
        <title>Complete genome sequence of Candidatus Phytoplasma luffae NCHU2019.</title>
        <authorList>
            <person name="Cho S.-T."/>
            <person name="Tan C.-M."/>
            <person name="Li J.-R."/>
            <person name="Chien Y.-Y."/>
            <person name="Chiu Y.-C."/>
            <person name="Yang J.-Y."/>
            <person name="Kuo C.-H."/>
        </authorList>
    </citation>
    <scope>NUCLEOTIDE SEQUENCE</scope>
    <source>
        <strain evidence="1">NCHU2019</strain>
    </source>
</reference>
<dbReference type="SUPFAM" id="SSF56784">
    <property type="entry name" value="HAD-like"/>
    <property type="match status" value="1"/>
</dbReference>
<protein>
    <submittedName>
        <fullName evidence="1">HAD family hydrolase</fullName>
    </submittedName>
</protein>
<dbReference type="GO" id="GO:0005829">
    <property type="term" value="C:cytosol"/>
    <property type="evidence" value="ECO:0007669"/>
    <property type="project" value="TreeGrafter"/>
</dbReference>
<accession>A0A975FJI3</accession>
<dbReference type="Gene3D" id="3.40.50.1000">
    <property type="entry name" value="HAD superfamily/HAD-like"/>
    <property type="match status" value="1"/>
</dbReference>
<dbReference type="PANTHER" id="PTHR10000">
    <property type="entry name" value="PHOSPHOSERINE PHOSPHATASE"/>
    <property type="match status" value="1"/>
</dbReference>